<keyword evidence="3" id="KW-1185">Reference proteome</keyword>
<reference evidence="2 3" key="1">
    <citation type="submission" date="2021-12" db="EMBL/GenBank/DDBJ databases">
        <title>Genome sequencing of bacteria with rrn-lacking chromosome and rrn-plasmid.</title>
        <authorList>
            <person name="Anda M."/>
            <person name="Iwasaki W."/>
        </authorList>
    </citation>
    <scope>NUCLEOTIDE SEQUENCE [LARGE SCALE GENOMIC DNA]</scope>
    <source>
        <strain evidence="2 3">DSM 100852</strain>
    </source>
</reference>
<protein>
    <recommendedName>
        <fullName evidence="4">HEAT repeat domain-containing protein</fullName>
    </recommendedName>
</protein>
<dbReference type="AlphaFoldDB" id="A0AAU9D630"/>
<gene>
    <name evidence="2" type="ORF">FUAX_07080</name>
</gene>
<evidence type="ECO:0000313" key="3">
    <source>
        <dbReference type="Proteomes" id="UP001348817"/>
    </source>
</evidence>
<sequence>MRCFLIVIALLTTNVCFSQIKLSDAFLSDLEKAYRQDFSKQESDKLYRSYPEMLTPYSKANRLFGAISGKPFSDSPYPLSSLKQDSVFKRKLRELYNSDNIYHRRLSYSLIASTGDTTYLDKLFDRIDTEKEKGCRSRMYIALLHMKTPQTTRLFDYLAKDSLIFHSHFAQAFVKLNSDSVRNTCYKRINTDEHGAKYFAGSLLASTGNTPKTVRLLREKAMEWSPEKSLYALYALGYLKQGNLLPLSRRLEGTKFGVQMLHLLANSPTKEDSVYLMEQTRTNAPVSKDLLNAFFRSERPGWNLYGLRLVQEKRIPEAYIFYFPKCPLIKSGNAVDEVLRTIQLCGDKPKIIRSLISTLKGKDLEKTKPVISPYLRHSDKRLSSAAFNMMKADTSASFLNEIKTLALDSAHLNSIIVDILIRNGINEERFKTFFRAQFRANSLWQTQKACLKYLAAFPSYEDDFKFFVRLIEDPNTQPRNQGFKIIAITGLGNLKTDDSVPVIITDFESRMKKRKGLRLRNIGKTNVFPHLKTLKKIGNPEADKYLFSLLESEDEDVKAFVNKLLLRGHQ</sequence>
<evidence type="ECO:0008006" key="4">
    <source>
        <dbReference type="Google" id="ProtNLM"/>
    </source>
</evidence>
<evidence type="ECO:0000313" key="2">
    <source>
        <dbReference type="EMBL" id="BDD08276.1"/>
    </source>
</evidence>
<dbReference type="KEGG" id="fax:FUAX_07080"/>
<keyword evidence="1" id="KW-0732">Signal</keyword>
<dbReference type="RefSeq" id="WP_338393544.1">
    <property type="nucleotide sequence ID" value="NZ_AP025314.1"/>
</dbReference>
<evidence type="ECO:0000256" key="1">
    <source>
        <dbReference type="SAM" id="SignalP"/>
    </source>
</evidence>
<feature type="signal peptide" evidence="1">
    <location>
        <begin position="1"/>
        <end position="18"/>
    </location>
</feature>
<feature type="chain" id="PRO_5043762208" description="HEAT repeat domain-containing protein" evidence="1">
    <location>
        <begin position="19"/>
        <end position="570"/>
    </location>
</feature>
<proteinExistence type="predicted"/>
<dbReference type="Proteomes" id="UP001348817">
    <property type="component" value="Chromosome"/>
</dbReference>
<accession>A0AAU9D630</accession>
<organism evidence="2 3">
    <name type="scientific">Fulvitalea axinellae</name>
    <dbReference type="NCBI Taxonomy" id="1182444"/>
    <lineage>
        <taxon>Bacteria</taxon>
        <taxon>Pseudomonadati</taxon>
        <taxon>Bacteroidota</taxon>
        <taxon>Cytophagia</taxon>
        <taxon>Cytophagales</taxon>
        <taxon>Persicobacteraceae</taxon>
        <taxon>Fulvitalea</taxon>
    </lineage>
</organism>
<dbReference type="EMBL" id="AP025314">
    <property type="protein sequence ID" value="BDD08276.1"/>
    <property type="molecule type" value="Genomic_DNA"/>
</dbReference>
<name>A0AAU9D630_9BACT</name>